<dbReference type="AlphaFoldDB" id="A0A151M554"/>
<sequence length="93" mass="10236">MEPPPNPQHSWRQDFDILRGGSETELELFYLDLIKQPSLLAAVTCGSPTVIPSVLPVSLTKLCHPSTQFKLTGLEINEGSSWSDSSSIHFVLV</sequence>
<accession>A0A151M554</accession>
<dbReference type="Proteomes" id="UP000050525">
    <property type="component" value="Unassembled WGS sequence"/>
</dbReference>
<name>A0A151M554_ALLMI</name>
<reference evidence="1 2" key="1">
    <citation type="journal article" date="2012" name="Genome Biol.">
        <title>Sequencing three crocodilian genomes to illuminate the evolution of archosaurs and amniotes.</title>
        <authorList>
            <person name="St John J.A."/>
            <person name="Braun E.L."/>
            <person name="Isberg S.R."/>
            <person name="Miles L.G."/>
            <person name="Chong A.Y."/>
            <person name="Gongora J."/>
            <person name="Dalzell P."/>
            <person name="Moran C."/>
            <person name="Bed'hom B."/>
            <person name="Abzhanov A."/>
            <person name="Burgess S.C."/>
            <person name="Cooksey A.M."/>
            <person name="Castoe T.A."/>
            <person name="Crawford N.G."/>
            <person name="Densmore L.D."/>
            <person name="Drew J.C."/>
            <person name="Edwards S.V."/>
            <person name="Faircloth B.C."/>
            <person name="Fujita M.K."/>
            <person name="Greenwold M.J."/>
            <person name="Hoffmann F.G."/>
            <person name="Howard J.M."/>
            <person name="Iguchi T."/>
            <person name="Janes D.E."/>
            <person name="Khan S.Y."/>
            <person name="Kohno S."/>
            <person name="de Koning A.J."/>
            <person name="Lance S.L."/>
            <person name="McCarthy F.M."/>
            <person name="McCormack J.E."/>
            <person name="Merchant M.E."/>
            <person name="Peterson D.G."/>
            <person name="Pollock D.D."/>
            <person name="Pourmand N."/>
            <person name="Raney B.J."/>
            <person name="Roessler K.A."/>
            <person name="Sanford J.R."/>
            <person name="Sawyer R.H."/>
            <person name="Schmidt C.J."/>
            <person name="Triplett E.W."/>
            <person name="Tuberville T.D."/>
            <person name="Venegas-Anaya M."/>
            <person name="Howard J.T."/>
            <person name="Jarvis E.D."/>
            <person name="Guillette L.J.Jr."/>
            <person name="Glenn T.C."/>
            <person name="Green R.E."/>
            <person name="Ray D.A."/>
        </authorList>
    </citation>
    <scope>NUCLEOTIDE SEQUENCE [LARGE SCALE GENOMIC DNA]</scope>
    <source>
        <strain evidence="1">KSC_2009_1</strain>
    </source>
</reference>
<gene>
    <name evidence="1" type="ORF">Y1Q_0007553</name>
</gene>
<dbReference type="EMBL" id="AKHW03006584">
    <property type="protein sequence ID" value="KYO19646.1"/>
    <property type="molecule type" value="Genomic_DNA"/>
</dbReference>
<protein>
    <submittedName>
        <fullName evidence="1">Uncharacterized protein</fullName>
    </submittedName>
</protein>
<proteinExistence type="predicted"/>
<evidence type="ECO:0000313" key="1">
    <source>
        <dbReference type="EMBL" id="KYO19646.1"/>
    </source>
</evidence>
<organism evidence="1 2">
    <name type="scientific">Alligator mississippiensis</name>
    <name type="common">American alligator</name>
    <dbReference type="NCBI Taxonomy" id="8496"/>
    <lineage>
        <taxon>Eukaryota</taxon>
        <taxon>Metazoa</taxon>
        <taxon>Chordata</taxon>
        <taxon>Craniata</taxon>
        <taxon>Vertebrata</taxon>
        <taxon>Euteleostomi</taxon>
        <taxon>Archelosauria</taxon>
        <taxon>Archosauria</taxon>
        <taxon>Crocodylia</taxon>
        <taxon>Alligatoridae</taxon>
        <taxon>Alligatorinae</taxon>
        <taxon>Alligator</taxon>
    </lineage>
</organism>
<evidence type="ECO:0000313" key="2">
    <source>
        <dbReference type="Proteomes" id="UP000050525"/>
    </source>
</evidence>
<comment type="caution">
    <text evidence="1">The sequence shown here is derived from an EMBL/GenBank/DDBJ whole genome shotgun (WGS) entry which is preliminary data.</text>
</comment>
<keyword evidence="2" id="KW-1185">Reference proteome</keyword>